<evidence type="ECO:0000313" key="17">
    <source>
        <dbReference type="Proteomes" id="UP000001299"/>
    </source>
</evidence>
<dbReference type="GO" id="GO:0046961">
    <property type="term" value="F:proton-transporting ATPase activity, rotational mechanism"/>
    <property type="evidence" value="ECO:0007669"/>
    <property type="project" value="TreeGrafter"/>
</dbReference>
<accession>E0RW48</accession>
<keyword evidence="3 13" id="KW-1003">Cell membrane</keyword>
<comment type="similarity">
    <text evidence="1 13 14">Belongs to the ATPase B chain family.</text>
</comment>
<evidence type="ECO:0000256" key="11">
    <source>
        <dbReference type="ARBA" id="ARBA00025198"/>
    </source>
</evidence>
<feature type="coiled-coil region" evidence="15">
    <location>
        <begin position="63"/>
        <end position="100"/>
    </location>
</feature>
<dbReference type="InterPro" id="IPR028987">
    <property type="entry name" value="ATP_synth_B-like_membr_sf"/>
</dbReference>
<dbReference type="GO" id="GO:0045259">
    <property type="term" value="C:proton-transporting ATP synthase complex"/>
    <property type="evidence" value="ECO:0007669"/>
    <property type="project" value="UniProtKB-KW"/>
</dbReference>
<comment type="subcellular location">
    <subcellularLocation>
        <location evidence="13">Cell membrane</location>
        <topology evidence="13">Single-pass membrane protein</topology>
    </subcellularLocation>
    <subcellularLocation>
        <location evidence="12">Endomembrane system</location>
        <topology evidence="12">Single-pass membrane protein</topology>
    </subcellularLocation>
</comment>
<keyword evidence="10 13" id="KW-0066">ATP synthesis</keyword>
<keyword evidence="7 13" id="KW-1133">Transmembrane helix</keyword>
<evidence type="ECO:0000256" key="9">
    <source>
        <dbReference type="ARBA" id="ARBA00023136"/>
    </source>
</evidence>
<evidence type="ECO:0000256" key="15">
    <source>
        <dbReference type="SAM" id="Coils"/>
    </source>
</evidence>
<dbReference type="GO" id="GO:0016787">
    <property type="term" value="F:hydrolase activity"/>
    <property type="evidence" value="ECO:0007669"/>
    <property type="project" value="UniProtKB-KW"/>
</dbReference>
<keyword evidence="16" id="KW-0378">Hydrolase</keyword>
<dbReference type="eggNOG" id="COG0711">
    <property type="taxonomic scope" value="Bacteria"/>
</dbReference>
<comment type="function">
    <text evidence="13">Component of the F(0) channel, it forms part of the peripheral stalk, linking F(1) to F(0).</text>
</comment>
<dbReference type="Pfam" id="PF00430">
    <property type="entry name" value="ATP-synt_B"/>
    <property type="match status" value="1"/>
</dbReference>
<evidence type="ECO:0000256" key="1">
    <source>
        <dbReference type="ARBA" id="ARBA00005513"/>
    </source>
</evidence>
<evidence type="ECO:0000256" key="12">
    <source>
        <dbReference type="ARBA" id="ARBA00037847"/>
    </source>
</evidence>
<dbReference type="SUPFAM" id="SSF81573">
    <property type="entry name" value="F1F0 ATP synthase subunit B, membrane domain"/>
    <property type="match status" value="1"/>
</dbReference>
<keyword evidence="4 13" id="KW-0138">CF(0)</keyword>
<evidence type="ECO:0000256" key="2">
    <source>
        <dbReference type="ARBA" id="ARBA00022448"/>
    </source>
</evidence>
<gene>
    <name evidence="13" type="primary">atpF</name>
    <name evidence="16" type="synonym">atpF1</name>
    <name evidence="16" type="ordered locus">bpr_I0164</name>
</gene>
<evidence type="ECO:0000256" key="13">
    <source>
        <dbReference type="HAMAP-Rule" id="MF_01398"/>
    </source>
</evidence>
<dbReference type="PANTHER" id="PTHR33445">
    <property type="entry name" value="ATP SYNTHASE SUBUNIT B', CHLOROPLASTIC"/>
    <property type="match status" value="1"/>
</dbReference>
<proteinExistence type="inferred from homology"/>
<dbReference type="NCBIfam" id="TIGR01144">
    <property type="entry name" value="ATP_synt_b"/>
    <property type="match status" value="1"/>
</dbReference>
<reference evidence="16 17" key="1">
    <citation type="journal article" date="2010" name="PLoS ONE">
        <title>The glycobiome of the rumen bacterium Butyrivibrio proteoclasticus B316(T) highlights adaptation to a polysaccharide-rich environment.</title>
        <authorList>
            <person name="Kelly W.J."/>
            <person name="Leahy S.C."/>
            <person name="Altermann E."/>
            <person name="Yeoman C.J."/>
            <person name="Dunne J.C."/>
            <person name="Kong Z."/>
            <person name="Pacheco D.M."/>
            <person name="Li D."/>
            <person name="Noel S.J."/>
            <person name="Moon C.D."/>
            <person name="Cookson A.L."/>
            <person name="Attwood G.T."/>
        </authorList>
    </citation>
    <scope>NUCLEOTIDE SEQUENCE [LARGE SCALE GENOMIC DNA]</scope>
    <source>
        <strain evidence="17">ATCC 51982 / DSM 14932 / B316</strain>
    </source>
</reference>
<evidence type="ECO:0000256" key="4">
    <source>
        <dbReference type="ARBA" id="ARBA00022547"/>
    </source>
</evidence>
<dbReference type="GO" id="GO:0005886">
    <property type="term" value="C:plasma membrane"/>
    <property type="evidence" value="ECO:0007669"/>
    <property type="project" value="UniProtKB-SubCell"/>
</dbReference>
<evidence type="ECO:0000256" key="7">
    <source>
        <dbReference type="ARBA" id="ARBA00022989"/>
    </source>
</evidence>
<evidence type="ECO:0000256" key="6">
    <source>
        <dbReference type="ARBA" id="ARBA00022781"/>
    </source>
</evidence>
<evidence type="ECO:0000256" key="14">
    <source>
        <dbReference type="RuleBase" id="RU003848"/>
    </source>
</evidence>
<keyword evidence="8 13" id="KW-0406">Ion transport</keyword>
<keyword evidence="5 13" id="KW-0812">Transmembrane</keyword>
<dbReference type="InterPro" id="IPR005864">
    <property type="entry name" value="ATP_synth_F0_bsu_bac"/>
</dbReference>
<evidence type="ECO:0000313" key="16">
    <source>
        <dbReference type="EMBL" id="ADL32914.1"/>
    </source>
</evidence>
<dbReference type="GO" id="GO:0046933">
    <property type="term" value="F:proton-transporting ATP synthase activity, rotational mechanism"/>
    <property type="evidence" value="ECO:0007669"/>
    <property type="project" value="UniProtKB-UniRule"/>
</dbReference>
<dbReference type="GO" id="GO:0012505">
    <property type="term" value="C:endomembrane system"/>
    <property type="evidence" value="ECO:0007669"/>
    <property type="project" value="UniProtKB-SubCell"/>
</dbReference>
<keyword evidence="17" id="KW-1185">Reference proteome</keyword>
<protein>
    <recommendedName>
        <fullName evidence="13">ATP synthase subunit b</fullName>
    </recommendedName>
    <alternativeName>
        <fullName evidence="13">ATP synthase F(0) sector subunit b</fullName>
    </alternativeName>
    <alternativeName>
        <fullName evidence="13">ATPase subunit I</fullName>
    </alternativeName>
    <alternativeName>
        <fullName evidence="13">F-type ATPase subunit b</fullName>
        <shortName evidence="13">F-ATPase subunit b</shortName>
    </alternativeName>
</protein>
<dbReference type="HOGENOM" id="CLU_079215_4_0_9"/>
<dbReference type="InterPro" id="IPR050059">
    <property type="entry name" value="ATP_synthase_B_chain"/>
</dbReference>
<evidence type="ECO:0000256" key="3">
    <source>
        <dbReference type="ARBA" id="ARBA00022475"/>
    </source>
</evidence>
<keyword evidence="2 13" id="KW-0813">Transport</keyword>
<dbReference type="AlphaFoldDB" id="E0RW48"/>
<dbReference type="HAMAP" id="MF_01398">
    <property type="entry name" value="ATP_synth_b_bprime"/>
    <property type="match status" value="1"/>
</dbReference>
<dbReference type="KEGG" id="bpb:bpr_I0164"/>
<keyword evidence="6 13" id="KW-0375">Hydrogen ion transport</keyword>
<dbReference type="CDD" id="cd06503">
    <property type="entry name" value="ATP-synt_Fo_b"/>
    <property type="match status" value="1"/>
</dbReference>
<sequence length="191" mass="21359">MVRNTAQNKGETNMDMQALLQLAADTKETQELVTLVPWTFIIQIINLFIQVFLIKKFLFKPINDILEKRRNLADKSIREAREAQDKADSLKEQYESSLTKAHAEAAEIVSEAQKEAQVKADTIVQEAEQQAAGIKARAAADIEQEKKKAINEAKDEIGGLAMDIAGKVVEKEINEADHRKLIDDFINKVGA</sequence>
<keyword evidence="9 13" id="KW-0472">Membrane</keyword>
<evidence type="ECO:0000256" key="8">
    <source>
        <dbReference type="ARBA" id="ARBA00023065"/>
    </source>
</evidence>
<evidence type="ECO:0000256" key="10">
    <source>
        <dbReference type="ARBA" id="ARBA00023310"/>
    </source>
</evidence>
<dbReference type="InterPro" id="IPR002146">
    <property type="entry name" value="ATP_synth_b/b'su_bac/chlpt"/>
</dbReference>
<dbReference type="PANTHER" id="PTHR33445:SF1">
    <property type="entry name" value="ATP SYNTHASE SUBUNIT B"/>
    <property type="match status" value="1"/>
</dbReference>
<dbReference type="Proteomes" id="UP000001299">
    <property type="component" value="Chromosome 1"/>
</dbReference>
<keyword evidence="15" id="KW-0175">Coiled coil</keyword>
<feature type="transmembrane region" description="Helical" evidence="13">
    <location>
        <begin position="35"/>
        <end position="54"/>
    </location>
</feature>
<dbReference type="STRING" id="515622.bpr_I0164"/>
<comment type="subunit">
    <text evidence="13">F-type ATPases have 2 components, F(1) - the catalytic core - and F(0) - the membrane proton channel. F(1) has five subunits: alpha(3), beta(3), gamma(1), delta(1), epsilon(1). F(0) has three main subunits: a(1), b(2) and c(10-14). The alpha and beta chains form an alternating ring which encloses part of the gamma chain. F(1) is attached to F(0) by a central stalk formed by the gamma and epsilon chains, while a peripheral stalk is formed by the delta and b chains.</text>
</comment>
<evidence type="ECO:0000256" key="5">
    <source>
        <dbReference type="ARBA" id="ARBA00022692"/>
    </source>
</evidence>
<organism evidence="16 17">
    <name type="scientific">Butyrivibrio proteoclasticus (strain ATCC 51982 / DSM 14932 / B316)</name>
    <name type="common">Clostridium proteoclasticum</name>
    <dbReference type="NCBI Taxonomy" id="515622"/>
    <lineage>
        <taxon>Bacteria</taxon>
        <taxon>Bacillati</taxon>
        <taxon>Bacillota</taxon>
        <taxon>Clostridia</taxon>
        <taxon>Lachnospirales</taxon>
        <taxon>Lachnospiraceae</taxon>
        <taxon>Butyrivibrio</taxon>
    </lineage>
</organism>
<comment type="function">
    <text evidence="11 13">F(1)F(0) ATP synthase produces ATP from ADP in the presence of a proton or sodium gradient. F-type ATPases consist of two structural domains, F(1) containing the extramembraneous catalytic core and F(0) containing the membrane proton channel, linked together by a central stalk and a peripheral stalk. During catalysis, ATP synthesis in the catalytic domain of F(1) is coupled via a rotary mechanism of the central stalk subunits to proton translocation.</text>
</comment>
<name>E0RW48_BUTPB</name>
<dbReference type="EMBL" id="CP001810">
    <property type="protein sequence ID" value="ADL32914.1"/>
    <property type="molecule type" value="Genomic_DNA"/>
</dbReference>